<sequence length="112" mass="12271">MASPKPISAPRPRQRLSEPESIAHERGPDGGRYALRRDGAEAELTYQIASPDLILADHTGVPDAMRHTGAGAALVKRMVEDARAGGYHIRPTCPFVEAMRNRHPDWADAFES</sequence>
<feature type="domain" description="N-acetyltransferase" evidence="2">
    <location>
        <begin position="32"/>
        <end position="108"/>
    </location>
</feature>
<dbReference type="InterPro" id="IPR045057">
    <property type="entry name" value="Gcn5-rel_NAT"/>
</dbReference>
<dbReference type="Proteomes" id="UP000613255">
    <property type="component" value="Unassembled WGS sequence"/>
</dbReference>
<evidence type="ECO:0000259" key="2">
    <source>
        <dbReference type="Pfam" id="PF14542"/>
    </source>
</evidence>
<dbReference type="InterPro" id="IPR031165">
    <property type="entry name" value="GNAT_YJDJ"/>
</dbReference>
<dbReference type="PANTHER" id="PTHR31435:SF10">
    <property type="entry name" value="BSR4717 PROTEIN"/>
    <property type="match status" value="1"/>
</dbReference>
<evidence type="ECO:0000313" key="4">
    <source>
        <dbReference type="Proteomes" id="UP000613255"/>
    </source>
</evidence>
<gene>
    <name evidence="3" type="ORF">JAO82_02475</name>
</gene>
<feature type="compositionally biased region" description="Basic and acidic residues" evidence="1">
    <location>
        <begin position="15"/>
        <end position="34"/>
    </location>
</feature>
<dbReference type="InterPro" id="IPR016181">
    <property type="entry name" value="Acyl_CoA_acyltransferase"/>
</dbReference>
<accession>A0A934LZJ4</accession>
<comment type="caution">
    <text evidence="3">The sequence shown here is derived from an EMBL/GenBank/DDBJ whole genome shotgun (WGS) entry which is preliminary data.</text>
</comment>
<protein>
    <submittedName>
        <fullName evidence="3">N-acetyltransferase</fullName>
    </submittedName>
</protein>
<organism evidence="3 4">
    <name type="scientific">Pontibaca salina</name>
    <dbReference type="NCBI Taxonomy" id="2795731"/>
    <lineage>
        <taxon>Bacteria</taxon>
        <taxon>Pseudomonadati</taxon>
        <taxon>Pseudomonadota</taxon>
        <taxon>Alphaproteobacteria</taxon>
        <taxon>Rhodobacterales</taxon>
        <taxon>Roseobacteraceae</taxon>
        <taxon>Pontibaca</taxon>
    </lineage>
</organism>
<proteinExistence type="predicted"/>
<evidence type="ECO:0000256" key="1">
    <source>
        <dbReference type="SAM" id="MobiDB-lite"/>
    </source>
</evidence>
<dbReference type="AlphaFoldDB" id="A0A934LZJ4"/>
<keyword evidence="4" id="KW-1185">Reference proteome</keyword>
<evidence type="ECO:0000313" key="3">
    <source>
        <dbReference type="EMBL" id="MBI6628738.1"/>
    </source>
</evidence>
<dbReference type="Pfam" id="PF14542">
    <property type="entry name" value="Acetyltransf_CG"/>
    <property type="match status" value="1"/>
</dbReference>
<dbReference type="PANTHER" id="PTHR31435">
    <property type="entry name" value="PROTEIN NATD1"/>
    <property type="match status" value="1"/>
</dbReference>
<dbReference type="EMBL" id="JAEIJD010000001">
    <property type="protein sequence ID" value="MBI6628738.1"/>
    <property type="molecule type" value="Genomic_DNA"/>
</dbReference>
<dbReference type="SUPFAM" id="SSF55729">
    <property type="entry name" value="Acyl-CoA N-acyltransferases (Nat)"/>
    <property type="match status" value="1"/>
</dbReference>
<name>A0A934LZJ4_9RHOB</name>
<reference evidence="3" key="1">
    <citation type="submission" date="2020-12" db="EMBL/GenBank/DDBJ databases">
        <title>Pontibaca salina gen. nov., sp. nov., isolated from marine sediment.</title>
        <authorList>
            <person name="Bo J."/>
            <person name="Wang S."/>
            <person name="Song X."/>
            <person name="Du Z."/>
        </authorList>
    </citation>
    <scope>NUCLEOTIDE SEQUENCE</scope>
    <source>
        <strain evidence="3">S1109L</strain>
    </source>
</reference>
<feature type="region of interest" description="Disordered" evidence="1">
    <location>
        <begin position="1"/>
        <end position="34"/>
    </location>
</feature>
<dbReference type="Gene3D" id="3.40.630.30">
    <property type="match status" value="1"/>
</dbReference>